<dbReference type="InterPro" id="IPR023213">
    <property type="entry name" value="CAT-like_dom_sf"/>
</dbReference>
<dbReference type="InterPro" id="IPR010071">
    <property type="entry name" value="AA_adenyl_dom"/>
</dbReference>
<dbReference type="CDD" id="cd12117">
    <property type="entry name" value="A_NRPS_Srf_like"/>
    <property type="match status" value="1"/>
</dbReference>
<dbReference type="SUPFAM" id="SSF56801">
    <property type="entry name" value="Acetyl-CoA synthetase-like"/>
    <property type="match status" value="2"/>
</dbReference>
<protein>
    <submittedName>
        <fullName evidence="6">Amino acid adenylation domain-containing protein</fullName>
    </submittedName>
</protein>
<feature type="domain" description="Carrier" evidence="5">
    <location>
        <begin position="967"/>
        <end position="1042"/>
    </location>
</feature>
<evidence type="ECO:0000256" key="1">
    <source>
        <dbReference type="ARBA" id="ARBA00001957"/>
    </source>
</evidence>
<evidence type="ECO:0000313" key="7">
    <source>
        <dbReference type="Proteomes" id="UP000587527"/>
    </source>
</evidence>
<dbReference type="SMART" id="SM00823">
    <property type="entry name" value="PKS_PP"/>
    <property type="match status" value="2"/>
</dbReference>
<dbReference type="SUPFAM" id="SSF47336">
    <property type="entry name" value="ACP-like"/>
    <property type="match status" value="2"/>
</dbReference>
<dbReference type="FunFam" id="3.30.300.30:FF:000010">
    <property type="entry name" value="Enterobactin synthetase component F"/>
    <property type="match status" value="1"/>
</dbReference>
<keyword evidence="2" id="KW-0596">Phosphopantetheine</keyword>
<dbReference type="FunFam" id="3.30.559.10:FF:000012">
    <property type="entry name" value="Non-ribosomal peptide synthetase"/>
    <property type="match status" value="1"/>
</dbReference>
<evidence type="ECO:0000313" key="6">
    <source>
        <dbReference type="EMBL" id="MBB5867838.1"/>
    </source>
</evidence>
<evidence type="ECO:0000256" key="2">
    <source>
        <dbReference type="ARBA" id="ARBA00022450"/>
    </source>
</evidence>
<dbReference type="InterPro" id="IPR001242">
    <property type="entry name" value="Condensation_dom"/>
</dbReference>
<dbReference type="GO" id="GO:0031177">
    <property type="term" value="F:phosphopantetheine binding"/>
    <property type="evidence" value="ECO:0007669"/>
    <property type="project" value="InterPro"/>
</dbReference>
<comment type="cofactor">
    <cofactor evidence="1">
        <name>pantetheine 4'-phosphate</name>
        <dbReference type="ChEBI" id="CHEBI:47942"/>
    </cofactor>
</comment>
<dbReference type="PROSITE" id="PS50075">
    <property type="entry name" value="CARRIER"/>
    <property type="match status" value="2"/>
</dbReference>
<evidence type="ECO:0000259" key="5">
    <source>
        <dbReference type="PROSITE" id="PS50075"/>
    </source>
</evidence>
<name>A0A841BKG0_9ACTN</name>
<proteinExistence type="predicted"/>
<dbReference type="FunFam" id="1.10.1200.10:FF:000016">
    <property type="entry name" value="Non-ribosomal peptide synthase"/>
    <property type="match status" value="2"/>
</dbReference>
<feature type="domain" description="Carrier" evidence="5">
    <location>
        <begin position="1582"/>
        <end position="1657"/>
    </location>
</feature>
<dbReference type="Pfam" id="PF00501">
    <property type="entry name" value="AMP-binding"/>
    <property type="match status" value="2"/>
</dbReference>
<dbReference type="Gene3D" id="3.30.300.30">
    <property type="match status" value="2"/>
</dbReference>
<dbReference type="Pfam" id="PF00668">
    <property type="entry name" value="Condensation"/>
    <property type="match status" value="1"/>
</dbReference>
<dbReference type="GO" id="GO:0043041">
    <property type="term" value="P:amino acid activation for nonribosomal peptide biosynthetic process"/>
    <property type="evidence" value="ECO:0007669"/>
    <property type="project" value="TreeGrafter"/>
</dbReference>
<dbReference type="Pfam" id="PF13193">
    <property type="entry name" value="AMP-binding_C"/>
    <property type="match status" value="2"/>
</dbReference>
<dbReference type="GO" id="GO:0008610">
    <property type="term" value="P:lipid biosynthetic process"/>
    <property type="evidence" value="ECO:0007669"/>
    <property type="project" value="UniProtKB-ARBA"/>
</dbReference>
<dbReference type="InterPro" id="IPR006162">
    <property type="entry name" value="Ppantetheine_attach_site"/>
</dbReference>
<comment type="caution">
    <text evidence="6">The sequence shown here is derived from an EMBL/GenBank/DDBJ whole genome shotgun (WGS) entry which is preliminary data.</text>
</comment>
<dbReference type="GO" id="GO:0005737">
    <property type="term" value="C:cytoplasm"/>
    <property type="evidence" value="ECO:0007669"/>
    <property type="project" value="TreeGrafter"/>
</dbReference>
<feature type="region of interest" description="Disordered" evidence="4">
    <location>
        <begin position="1043"/>
        <end position="1072"/>
    </location>
</feature>
<dbReference type="InterPro" id="IPR025110">
    <property type="entry name" value="AMP-bd_C"/>
</dbReference>
<dbReference type="InterPro" id="IPR000873">
    <property type="entry name" value="AMP-dep_synth/lig_dom"/>
</dbReference>
<evidence type="ECO:0000256" key="4">
    <source>
        <dbReference type="SAM" id="MobiDB-lite"/>
    </source>
</evidence>
<dbReference type="Gene3D" id="2.30.38.10">
    <property type="entry name" value="Luciferase, Domain 3"/>
    <property type="match status" value="2"/>
</dbReference>
<dbReference type="FunFam" id="2.30.38.10:FF:000001">
    <property type="entry name" value="Non-ribosomal peptide synthetase PvdI"/>
    <property type="match status" value="1"/>
</dbReference>
<dbReference type="PANTHER" id="PTHR45527">
    <property type="entry name" value="NONRIBOSOMAL PEPTIDE SYNTHETASE"/>
    <property type="match status" value="1"/>
</dbReference>
<dbReference type="SUPFAM" id="SSF52777">
    <property type="entry name" value="CoA-dependent acyltransferases"/>
    <property type="match status" value="2"/>
</dbReference>
<dbReference type="GO" id="GO:0072330">
    <property type="term" value="P:monocarboxylic acid biosynthetic process"/>
    <property type="evidence" value="ECO:0007669"/>
    <property type="project" value="UniProtKB-ARBA"/>
</dbReference>
<dbReference type="InterPro" id="IPR009081">
    <property type="entry name" value="PP-bd_ACP"/>
</dbReference>
<dbReference type="NCBIfam" id="TIGR01733">
    <property type="entry name" value="AA-adenyl-dom"/>
    <property type="match status" value="2"/>
</dbReference>
<dbReference type="InterPro" id="IPR020845">
    <property type="entry name" value="AMP-binding_CS"/>
</dbReference>
<sequence length="1657" mass="178519">MTGDRNVTLPTSYAQQRLWFLDQLMPDSAVYTLPSCLRLRGDLDVPALRAALDDLVARHEVLRTTFPAVAGEPMQRIAAQAVLPMAVADLSAQPREALAELLTACTEEPFDLARGPLVRVTLARLSTSDHVLILVLHHIISDAWSLEVLHRELATCYAARLRSEEPPLNPLPIQYADYAVWQRGQLTGALGDRELDWWRGQLAGAPDRLPLPTDHPAPPVADLVGATHAFALPDPTWRRVLALARTRRTTPFVVLLAVYAVLLQRLTGQSDLLIGTTVAGRDRAELEGLVGFFVNTVPIRITNTATCTAADCLDQVRRTTLEALARPELPFDRLVEAVRPERSATTSPLIQTVFSVEYVAADPTAFPGLAVEVVDPVSRYTKFDLSLTVEAGRAGQRGLLTYRRDLFEPGTIELLAERYLRLLDAFLTAPDTPLWQLPLLDPAELRQLTRQWGAPPATAAPAMLPALLAQAAADSPAAPAIDTGKEQVTFAELHRTAARLAHHLRRLGAGADDVVGVCLPRGVGLLGSLLAVLTADAAYLPLDPAHPPGRLATLIEQAGARLVLTTRELARSLPPGVEPVLVEELDLSGLPDTPPVSLGHPDQLAYVLSTSGSTGLPKPVGVTHRALANHAAAIRARYALTGTDRVLQFAGIGFDVAAEEIFATWLATGCVVPLADPSLAPAAFTRLLDDRRVTVANLPASYWRQWARQEAGPAGHLPDLRLMVVGSESVDIETVTRWREHTTVGLRNAYGVTEATITSTVDDVDGVGPTIPIGRPIAGVQTHVLDAELQPVPVGTVGELYLGGAGLARGYLRQAGMTAERFVPHPFATEPGSRLYRTGDRARWRPDGRLEFLDRGDEQLNIRGHRVEPAEVEAALRAHPGVADAVAAVRPAPDGERRLVAYVVPRGSAPVGSAQLRPFLAERLPAYLVPSAFVPVDSIPHTANHKVDRAALAALEPASRQRAAEPAPATGTERLLIGLWQELLGVGRVTTTDNFFDLGGYSLLMARLRARLQEELGREIPMIALYEHPTIAALAGHLSIVEERPPAEPPRPAAPAPSRLRRRRELAEKPKERPATVLEACIHTLVERQAAQRPHAVALDGDTARLTYRELNEQANRLARHLIEHGVEPDRPVAVLLERSAEFVVTALAILKAGAAFVPLDPAYPRNRTTQLLADSGADVVVTSGRFRESIAGPATVVLLDEVSGDRPTGDLDLPVAPDNLAYVMYTSGSTGVPKGVMVPHRAVVRLVRDADYARLGPSETLALISSIAFDASTLEIWGALLTGGRLVVGPAHAPSPAELGHLIRVHGVTTMWLTAGQFHLMVDESLADLRGLRQLLAGGDVLDPARVRRAVQELPGCQVVNGYGPTEGTTFTTCHRVPDSPSPTDPVPIGRPINGTTVRILDDHLQLVPVGVPGQLYAGGAGLARGYRGDAALTASRFVPDPYADQPGARLYATGDRARYRPGGVVEFLGRLDQQVKIRGHRVEPGEIEDALRRHPLIRDVAVVAHGAGAGERRLVAYPVLADSYADSVTGLRDWLRERLPAHLVPDLWVPLDELPLTANGKVDRRALPEPTLGLTTTEPAVATPRQASIAAIWTEVLEVAAVGVHDDFFELGGHSLLAAKVVARLRRDHGVEVPLSIVFDHPTVAELCAAIWSES</sequence>
<evidence type="ECO:0000256" key="3">
    <source>
        <dbReference type="ARBA" id="ARBA00022553"/>
    </source>
</evidence>
<dbReference type="Gene3D" id="1.10.1200.10">
    <property type="entry name" value="ACP-like"/>
    <property type="match status" value="2"/>
</dbReference>
<dbReference type="PROSITE" id="PS00012">
    <property type="entry name" value="PHOSPHOPANTETHEINE"/>
    <property type="match status" value="1"/>
</dbReference>
<dbReference type="CDD" id="cd19531">
    <property type="entry name" value="LCL_NRPS-like"/>
    <property type="match status" value="1"/>
</dbReference>
<dbReference type="Proteomes" id="UP000587527">
    <property type="component" value="Unassembled WGS sequence"/>
</dbReference>
<dbReference type="Pfam" id="PF00550">
    <property type="entry name" value="PP-binding"/>
    <property type="match status" value="2"/>
</dbReference>
<reference evidence="6 7" key="1">
    <citation type="submission" date="2020-08" db="EMBL/GenBank/DDBJ databases">
        <title>Sequencing the genomes of 1000 actinobacteria strains.</title>
        <authorList>
            <person name="Klenk H.-P."/>
        </authorList>
    </citation>
    <scope>NUCLEOTIDE SEQUENCE [LARGE SCALE GENOMIC DNA]</scope>
    <source>
        <strain evidence="6 7">DSM 45362</strain>
    </source>
</reference>
<keyword evidence="7" id="KW-1185">Reference proteome</keyword>
<dbReference type="GO" id="GO:0044550">
    <property type="term" value="P:secondary metabolite biosynthetic process"/>
    <property type="evidence" value="ECO:0007669"/>
    <property type="project" value="UniProtKB-ARBA"/>
</dbReference>
<keyword evidence="3" id="KW-0597">Phosphoprotein</keyword>
<accession>A0A841BKG0</accession>
<dbReference type="Gene3D" id="3.40.50.980">
    <property type="match status" value="4"/>
</dbReference>
<organism evidence="6 7">
    <name type="scientific">Allocatelliglobosispora scoriae</name>
    <dbReference type="NCBI Taxonomy" id="643052"/>
    <lineage>
        <taxon>Bacteria</taxon>
        <taxon>Bacillati</taxon>
        <taxon>Actinomycetota</taxon>
        <taxon>Actinomycetes</taxon>
        <taxon>Micromonosporales</taxon>
        <taxon>Micromonosporaceae</taxon>
        <taxon>Allocatelliglobosispora</taxon>
    </lineage>
</organism>
<dbReference type="Gene3D" id="3.30.559.10">
    <property type="entry name" value="Chloramphenicol acetyltransferase-like domain"/>
    <property type="match status" value="1"/>
</dbReference>
<gene>
    <name evidence="6" type="ORF">F4553_001217</name>
</gene>
<dbReference type="FunFam" id="3.40.50.980:FF:000001">
    <property type="entry name" value="Non-ribosomal peptide synthetase"/>
    <property type="match status" value="1"/>
</dbReference>
<dbReference type="FunFam" id="3.40.50.12780:FF:000012">
    <property type="entry name" value="Non-ribosomal peptide synthetase"/>
    <property type="match status" value="1"/>
</dbReference>
<dbReference type="InterPro" id="IPR036736">
    <property type="entry name" value="ACP-like_sf"/>
</dbReference>
<dbReference type="EMBL" id="JACHMN010000001">
    <property type="protein sequence ID" value="MBB5867838.1"/>
    <property type="molecule type" value="Genomic_DNA"/>
</dbReference>
<dbReference type="GO" id="GO:0003824">
    <property type="term" value="F:catalytic activity"/>
    <property type="evidence" value="ECO:0007669"/>
    <property type="project" value="InterPro"/>
</dbReference>
<dbReference type="PANTHER" id="PTHR45527:SF1">
    <property type="entry name" value="FATTY ACID SYNTHASE"/>
    <property type="match status" value="1"/>
</dbReference>
<dbReference type="RefSeq" id="WP_184833048.1">
    <property type="nucleotide sequence ID" value="NZ_JACHMN010000001.1"/>
</dbReference>
<dbReference type="InterPro" id="IPR020806">
    <property type="entry name" value="PKS_PP-bd"/>
</dbReference>
<dbReference type="InterPro" id="IPR045851">
    <property type="entry name" value="AMP-bd_C_sf"/>
</dbReference>
<dbReference type="CDD" id="cd05930">
    <property type="entry name" value="A_NRPS"/>
    <property type="match status" value="1"/>
</dbReference>
<dbReference type="Gene3D" id="3.30.559.30">
    <property type="entry name" value="Nonribosomal peptide synthetase, condensation domain"/>
    <property type="match status" value="1"/>
</dbReference>
<dbReference type="PROSITE" id="PS00455">
    <property type="entry name" value="AMP_BINDING"/>
    <property type="match status" value="1"/>
</dbReference>